<dbReference type="InterPro" id="IPR001554">
    <property type="entry name" value="Glyco_hydro_14"/>
</dbReference>
<dbReference type="Pfam" id="PF01373">
    <property type="entry name" value="Glyco_hydro_14"/>
    <property type="match status" value="1"/>
</dbReference>
<dbReference type="OrthoDB" id="1660156at2759"/>
<dbReference type="InterPro" id="IPR001371">
    <property type="entry name" value="Glyco_hydro_14B_pln"/>
</dbReference>
<evidence type="ECO:0000313" key="6">
    <source>
        <dbReference type="Proteomes" id="UP000436088"/>
    </source>
</evidence>
<dbReference type="PANTHER" id="PTHR31352">
    <property type="entry name" value="BETA-AMYLASE 1, CHLOROPLASTIC"/>
    <property type="match status" value="1"/>
</dbReference>
<evidence type="ECO:0000256" key="4">
    <source>
        <dbReference type="RuleBase" id="RU000509"/>
    </source>
</evidence>
<keyword evidence="2 4" id="KW-0119">Carbohydrate metabolism</keyword>
<dbReference type="PRINTS" id="PR00842">
    <property type="entry name" value="GLHYDLASE14B"/>
</dbReference>
<accession>A0A6A3D289</accession>
<keyword evidence="4" id="KW-0326">Glycosidase</keyword>
<keyword evidence="4" id="KW-0378">Hydrolase</keyword>
<comment type="caution">
    <text evidence="5">The sequence shown here is derived from an EMBL/GenBank/DDBJ whole genome shotgun (WGS) entry which is preliminary data.</text>
</comment>
<dbReference type="PANTHER" id="PTHR31352:SF37">
    <property type="entry name" value="INACTIVE BETA-AMYLASE 4, CHLOROPLASTIC"/>
    <property type="match status" value="1"/>
</dbReference>
<dbReference type="GO" id="GO:0000272">
    <property type="term" value="P:polysaccharide catabolic process"/>
    <property type="evidence" value="ECO:0007669"/>
    <property type="project" value="UniProtKB-KW"/>
</dbReference>
<proteinExistence type="inferred from homology"/>
<sequence length="520" mass="59263">MACKCGGYCYTLNGRASFDRNSVKTRKFFVQNFPAARMFANGSFFFPTKWRSVAGNHRILSMDAQEKSRSTTLESSKNKRVPIFVMMPVDTFGFDASGRPRIRKIKAITVSLKALKLAGVRGIGVEVWWGIVERFSPFDYNWSLYEKLFKLISESGLKLQVALSFHSNIYSSTGNGGVSLPLWILEIGDLNKDIYYRDRHGVSNNDYLTLGVDQVPLLSGRTALQCYEDFMHSFVNKFESFIGSVIEEISIGLGPSGELRYPAHPFGDGRWKFPGIGEFQCYDKYMMEDLKMAACQEGKPQWGYRGPQNAGCYNSLPTGVPFFEEGQESFLSDYGCFFLEWYSGRLIYHADAILARAAKILKKYQENEQTSFMLVAKIGGIYWWYKTVSHPAELTAGYYNTALRDGYDPVISVLSRHGAALHIPCLEMMDSETPPTYLCSPEGLLKQIQFVSKKQIINLVGRNTTERLDRTGLQKIHSNCFDPRAEIVRSFTYFRMNDHIFRVENWNNFVPFVRMMSADL</sequence>
<comment type="similarity">
    <text evidence="1 4">Belongs to the glycosyl hydrolase 14 family.</text>
</comment>
<reference evidence="5" key="1">
    <citation type="submission" date="2019-09" db="EMBL/GenBank/DDBJ databases">
        <title>Draft genome information of white flower Hibiscus syriacus.</title>
        <authorList>
            <person name="Kim Y.-M."/>
        </authorList>
    </citation>
    <scope>NUCLEOTIDE SEQUENCE [LARGE SCALE GENOMIC DNA]</scope>
    <source>
        <strain evidence="5">YM2019G1</strain>
    </source>
</reference>
<dbReference type="Proteomes" id="UP000436088">
    <property type="component" value="Unassembled WGS sequence"/>
</dbReference>
<dbReference type="EC" id="3.2.1.2" evidence="4"/>
<name>A0A6A3D289_HIBSY</name>
<evidence type="ECO:0000256" key="3">
    <source>
        <dbReference type="ARBA" id="ARBA00023326"/>
    </source>
</evidence>
<dbReference type="EMBL" id="VEPZ02000094">
    <property type="protein sequence ID" value="KAE8733531.1"/>
    <property type="molecule type" value="Genomic_DNA"/>
</dbReference>
<evidence type="ECO:0000256" key="2">
    <source>
        <dbReference type="ARBA" id="ARBA00023277"/>
    </source>
</evidence>
<evidence type="ECO:0000256" key="1">
    <source>
        <dbReference type="ARBA" id="ARBA00005652"/>
    </source>
</evidence>
<dbReference type="GO" id="GO:0016161">
    <property type="term" value="F:beta-amylase activity"/>
    <property type="evidence" value="ECO:0007669"/>
    <property type="project" value="UniProtKB-EC"/>
</dbReference>
<dbReference type="InterPro" id="IPR017853">
    <property type="entry name" value="GH"/>
</dbReference>
<dbReference type="PRINTS" id="PR00750">
    <property type="entry name" value="BETAAMYLASE"/>
</dbReference>
<keyword evidence="3 4" id="KW-0624">Polysaccharide degradation</keyword>
<dbReference type="SUPFAM" id="SSF51445">
    <property type="entry name" value="(Trans)glycosidases"/>
    <property type="match status" value="1"/>
</dbReference>
<keyword evidence="6" id="KW-1185">Reference proteome</keyword>
<dbReference type="AlphaFoldDB" id="A0A6A3D289"/>
<comment type="catalytic activity">
    <reaction evidence="4">
        <text>Hydrolysis of (1-&gt;4)-alpha-D-glucosidic linkages in polysaccharides so as to remove successive maltose units from the non-reducing ends of the chains.</text>
        <dbReference type="EC" id="3.2.1.2"/>
    </reaction>
</comment>
<gene>
    <name evidence="5" type="ORF">F3Y22_tig00001120pilonHSYRG00151</name>
</gene>
<protein>
    <recommendedName>
        <fullName evidence="4">Beta-amylase</fullName>
        <ecNumber evidence="4">3.2.1.2</ecNumber>
    </recommendedName>
</protein>
<evidence type="ECO:0000313" key="5">
    <source>
        <dbReference type="EMBL" id="KAE8733531.1"/>
    </source>
</evidence>
<organism evidence="5 6">
    <name type="scientific">Hibiscus syriacus</name>
    <name type="common">Rose of Sharon</name>
    <dbReference type="NCBI Taxonomy" id="106335"/>
    <lineage>
        <taxon>Eukaryota</taxon>
        <taxon>Viridiplantae</taxon>
        <taxon>Streptophyta</taxon>
        <taxon>Embryophyta</taxon>
        <taxon>Tracheophyta</taxon>
        <taxon>Spermatophyta</taxon>
        <taxon>Magnoliopsida</taxon>
        <taxon>eudicotyledons</taxon>
        <taxon>Gunneridae</taxon>
        <taxon>Pentapetalae</taxon>
        <taxon>rosids</taxon>
        <taxon>malvids</taxon>
        <taxon>Malvales</taxon>
        <taxon>Malvaceae</taxon>
        <taxon>Malvoideae</taxon>
        <taxon>Hibiscus</taxon>
    </lineage>
</organism>
<dbReference type="Gene3D" id="3.20.20.80">
    <property type="entry name" value="Glycosidases"/>
    <property type="match status" value="1"/>
</dbReference>